<name>A0AAV8Q614_ENSVE</name>
<keyword evidence="2" id="KW-1185">Reference proteome</keyword>
<organism evidence="1 2">
    <name type="scientific">Ensete ventricosum</name>
    <name type="common">Abyssinian banana</name>
    <name type="synonym">Musa ensete</name>
    <dbReference type="NCBI Taxonomy" id="4639"/>
    <lineage>
        <taxon>Eukaryota</taxon>
        <taxon>Viridiplantae</taxon>
        <taxon>Streptophyta</taxon>
        <taxon>Embryophyta</taxon>
        <taxon>Tracheophyta</taxon>
        <taxon>Spermatophyta</taxon>
        <taxon>Magnoliopsida</taxon>
        <taxon>Liliopsida</taxon>
        <taxon>Zingiberales</taxon>
        <taxon>Musaceae</taxon>
        <taxon>Ensete</taxon>
    </lineage>
</organism>
<proteinExistence type="predicted"/>
<reference evidence="1 2" key="1">
    <citation type="submission" date="2022-12" db="EMBL/GenBank/DDBJ databases">
        <title>Chromosome-scale assembly of the Ensete ventricosum genome.</title>
        <authorList>
            <person name="Dussert Y."/>
            <person name="Stocks J."/>
            <person name="Wendawek A."/>
            <person name="Woldeyes F."/>
            <person name="Nichols R.A."/>
            <person name="Borrell J.S."/>
        </authorList>
    </citation>
    <scope>NUCLEOTIDE SEQUENCE [LARGE SCALE GENOMIC DNA]</scope>
    <source>
        <strain evidence="2">cv. Maze</strain>
        <tissue evidence="1">Seeds</tissue>
    </source>
</reference>
<dbReference type="PANTHER" id="PTHR31972">
    <property type="entry name" value="EXPRESSED PROTEIN"/>
    <property type="match status" value="1"/>
</dbReference>
<dbReference type="Proteomes" id="UP001222027">
    <property type="component" value="Unassembled WGS sequence"/>
</dbReference>
<gene>
    <name evidence="1" type="ORF">OPV22_011647</name>
</gene>
<comment type="caution">
    <text evidence="1">The sequence shown here is derived from an EMBL/GenBank/DDBJ whole genome shotgun (WGS) entry which is preliminary data.</text>
</comment>
<evidence type="ECO:0000313" key="2">
    <source>
        <dbReference type="Proteomes" id="UP001222027"/>
    </source>
</evidence>
<accession>A0AAV8Q614</accession>
<dbReference type="EMBL" id="JAQQAF010000003">
    <property type="protein sequence ID" value="KAJ8501095.1"/>
    <property type="molecule type" value="Genomic_DNA"/>
</dbReference>
<evidence type="ECO:0000313" key="1">
    <source>
        <dbReference type="EMBL" id="KAJ8501095.1"/>
    </source>
</evidence>
<evidence type="ECO:0008006" key="3">
    <source>
        <dbReference type="Google" id="ProtNLM"/>
    </source>
</evidence>
<dbReference type="Pfam" id="PF05910">
    <property type="entry name" value="DUF868"/>
    <property type="match status" value="1"/>
</dbReference>
<protein>
    <recommendedName>
        <fullName evidence="3">DUF868 domain-containing protein</fullName>
    </recommendedName>
</protein>
<sequence length="317" mass="35413">MVSRRKRSLLLPNHLLPLPAMKDLASCFGEHAVKVSDTSCSGSSSSGNSSVNDNATSVLNAVTCVYRTRLSAQQELLIRVTWSKGHVSPALSVGVDDDPSNPMVHELPLRKKKGSRSCIAGNFAVAVHWDFSSAKYGSGPEPTDGFYIVMVVNSEFALLLGDMSKDYMRMSEETLPVAEFSMVSRREQVIGHAIHSTRARFRDDGSDHEITIKCKVDGWDSRDSELSVTVDKKRVVHVRNLRWNFRGNHTIFVDGSPVDMMWDVHDWWFSSPSGSAVFMFRARSTLESRLWLEEMLHKEQGTSRFSLLIQAFKGSAV</sequence>
<dbReference type="AlphaFoldDB" id="A0AAV8Q614"/>
<dbReference type="PANTHER" id="PTHR31972:SF48">
    <property type="entry name" value="OS04G0407500 PROTEIN"/>
    <property type="match status" value="1"/>
</dbReference>
<dbReference type="InterPro" id="IPR008586">
    <property type="entry name" value="DUF868_pln"/>
</dbReference>